<accession>A0ABP3UPG4</accession>
<evidence type="ECO:0000259" key="2">
    <source>
        <dbReference type="Pfam" id="PF13239"/>
    </source>
</evidence>
<feature type="domain" description="2TM" evidence="2">
    <location>
        <begin position="20"/>
        <end position="94"/>
    </location>
</feature>
<dbReference type="Proteomes" id="UP001500279">
    <property type="component" value="Unassembled WGS sequence"/>
</dbReference>
<sequence>MRDRDRDTTSDNPEDALMRQARRRVRLKTGFLTHLLVYVLVNLGLFLLNASTGGAHWHQFPLFGWGIGLAIHGIVTFFSLTGDDWRQRMLDNEVRRLRERQR</sequence>
<organism evidence="3 4">
    <name type="scientific">Ideonella azotifigens</name>
    <dbReference type="NCBI Taxonomy" id="513160"/>
    <lineage>
        <taxon>Bacteria</taxon>
        <taxon>Pseudomonadati</taxon>
        <taxon>Pseudomonadota</taxon>
        <taxon>Betaproteobacteria</taxon>
        <taxon>Burkholderiales</taxon>
        <taxon>Sphaerotilaceae</taxon>
        <taxon>Ideonella</taxon>
    </lineage>
</organism>
<gene>
    <name evidence="3" type="ORF">GCM10009107_01220</name>
</gene>
<evidence type="ECO:0000313" key="3">
    <source>
        <dbReference type="EMBL" id="GAA0739985.1"/>
    </source>
</evidence>
<comment type="caution">
    <text evidence="3">The sequence shown here is derived from an EMBL/GenBank/DDBJ whole genome shotgun (WGS) entry which is preliminary data.</text>
</comment>
<protein>
    <recommendedName>
        <fullName evidence="2">2TM domain-containing protein</fullName>
    </recommendedName>
</protein>
<keyword evidence="1" id="KW-0812">Transmembrane</keyword>
<dbReference type="InterPro" id="IPR025698">
    <property type="entry name" value="2TM_dom"/>
</dbReference>
<feature type="transmembrane region" description="Helical" evidence="1">
    <location>
        <begin position="29"/>
        <end position="50"/>
    </location>
</feature>
<evidence type="ECO:0000256" key="1">
    <source>
        <dbReference type="SAM" id="Phobius"/>
    </source>
</evidence>
<name>A0ABP3UPG4_9BURK</name>
<dbReference type="Pfam" id="PF13239">
    <property type="entry name" value="2TM"/>
    <property type="match status" value="1"/>
</dbReference>
<proteinExistence type="predicted"/>
<dbReference type="EMBL" id="BAAAEW010000002">
    <property type="protein sequence ID" value="GAA0739985.1"/>
    <property type="molecule type" value="Genomic_DNA"/>
</dbReference>
<keyword evidence="4" id="KW-1185">Reference proteome</keyword>
<dbReference type="RefSeq" id="WP_141290341.1">
    <property type="nucleotide sequence ID" value="NZ_BAAAEW010000002.1"/>
</dbReference>
<feature type="transmembrane region" description="Helical" evidence="1">
    <location>
        <begin position="62"/>
        <end position="80"/>
    </location>
</feature>
<keyword evidence="1" id="KW-0472">Membrane</keyword>
<evidence type="ECO:0000313" key="4">
    <source>
        <dbReference type="Proteomes" id="UP001500279"/>
    </source>
</evidence>
<keyword evidence="1" id="KW-1133">Transmembrane helix</keyword>
<reference evidence="4" key="1">
    <citation type="journal article" date="2019" name="Int. J. Syst. Evol. Microbiol.">
        <title>The Global Catalogue of Microorganisms (GCM) 10K type strain sequencing project: providing services to taxonomists for standard genome sequencing and annotation.</title>
        <authorList>
            <consortium name="The Broad Institute Genomics Platform"/>
            <consortium name="The Broad Institute Genome Sequencing Center for Infectious Disease"/>
            <person name="Wu L."/>
            <person name="Ma J."/>
        </authorList>
    </citation>
    <scope>NUCLEOTIDE SEQUENCE [LARGE SCALE GENOMIC DNA]</scope>
    <source>
        <strain evidence="4">JCM 15503</strain>
    </source>
</reference>